<evidence type="ECO:0000256" key="2">
    <source>
        <dbReference type="ARBA" id="ARBA00005695"/>
    </source>
</evidence>
<dbReference type="Pfam" id="PF00496">
    <property type="entry name" value="SBP_bac_5"/>
    <property type="match status" value="1"/>
</dbReference>
<dbReference type="PANTHER" id="PTHR30290:SF83">
    <property type="entry name" value="ABC TRANSPORTER SUBSTRATE-BINDING PROTEIN"/>
    <property type="match status" value="1"/>
</dbReference>
<comment type="caution">
    <text evidence="5">The sequence shown here is derived from an EMBL/GenBank/DDBJ whole genome shotgun (WGS) entry which is preliminary data.</text>
</comment>
<evidence type="ECO:0000259" key="4">
    <source>
        <dbReference type="Pfam" id="PF00496"/>
    </source>
</evidence>
<dbReference type="OrthoDB" id="9803988at2"/>
<dbReference type="InterPro" id="IPR030678">
    <property type="entry name" value="Peptide/Ni-bd"/>
</dbReference>
<protein>
    <submittedName>
        <fullName evidence="5">ABC transporter substrate-binding protein</fullName>
    </submittedName>
</protein>
<dbReference type="CDD" id="cd08495">
    <property type="entry name" value="PBP2_NikA_DppA_OppA_like_8"/>
    <property type="match status" value="1"/>
</dbReference>
<organism evidence="5 6">
    <name type="scientific">Microvirga makkahensis</name>
    <dbReference type="NCBI Taxonomy" id="1128670"/>
    <lineage>
        <taxon>Bacteria</taxon>
        <taxon>Pseudomonadati</taxon>
        <taxon>Pseudomonadota</taxon>
        <taxon>Alphaproteobacteria</taxon>
        <taxon>Hyphomicrobiales</taxon>
        <taxon>Methylobacteriaceae</taxon>
        <taxon>Microvirga</taxon>
    </lineage>
</organism>
<dbReference type="Gene3D" id="3.40.190.10">
    <property type="entry name" value="Periplasmic binding protein-like II"/>
    <property type="match status" value="1"/>
</dbReference>
<dbReference type="Proteomes" id="UP000436483">
    <property type="component" value="Unassembled WGS sequence"/>
</dbReference>
<feature type="signal peptide" evidence="3">
    <location>
        <begin position="1"/>
        <end position="23"/>
    </location>
</feature>
<dbReference type="Gene3D" id="3.10.105.10">
    <property type="entry name" value="Dipeptide-binding Protein, Domain 3"/>
    <property type="match status" value="1"/>
</dbReference>
<comment type="similarity">
    <text evidence="2">Belongs to the bacterial solute-binding protein 5 family.</text>
</comment>
<dbReference type="SUPFAM" id="SSF53850">
    <property type="entry name" value="Periplasmic binding protein-like II"/>
    <property type="match status" value="1"/>
</dbReference>
<feature type="domain" description="Solute-binding protein family 5" evidence="4">
    <location>
        <begin position="77"/>
        <end position="417"/>
    </location>
</feature>
<dbReference type="GO" id="GO:0043190">
    <property type="term" value="C:ATP-binding cassette (ABC) transporter complex"/>
    <property type="evidence" value="ECO:0007669"/>
    <property type="project" value="InterPro"/>
</dbReference>
<dbReference type="RefSeq" id="WP_160888189.1">
    <property type="nucleotide sequence ID" value="NZ_WURB01000035.1"/>
</dbReference>
<name>A0A7X3SRK0_9HYPH</name>
<dbReference type="GO" id="GO:0030288">
    <property type="term" value="C:outer membrane-bounded periplasmic space"/>
    <property type="evidence" value="ECO:0007669"/>
    <property type="project" value="UniProtKB-ARBA"/>
</dbReference>
<dbReference type="PIRSF" id="PIRSF002741">
    <property type="entry name" value="MppA"/>
    <property type="match status" value="1"/>
</dbReference>
<reference evidence="5 6" key="2">
    <citation type="submission" date="2020-01" db="EMBL/GenBank/DDBJ databases">
        <title>Microvirga sp. nov., an arsenate reduction bacterium isolated from Tibet hotspring sediments.</title>
        <authorList>
            <person name="Xian W.-D."/>
            <person name="Li W.-J."/>
        </authorList>
    </citation>
    <scope>NUCLEOTIDE SEQUENCE [LARGE SCALE GENOMIC DNA]</scope>
    <source>
        <strain evidence="5 6">KCTC 23863</strain>
    </source>
</reference>
<keyword evidence="6" id="KW-1185">Reference proteome</keyword>
<evidence type="ECO:0000256" key="1">
    <source>
        <dbReference type="ARBA" id="ARBA00004418"/>
    </source>
</evidence>
<dbReference type="GO" id="GO:0015833">
    <property type="term" value="P:peptide transport"/>
    <property type="evidence" value="ECO:0007669"/>
    <property type="project" value="TreeGrafter"/>
</dbReference>
<keyword evidence="3" id="KW-0732">Signal</keyword>
<accession>A0A7X3SRK0</accession>
<dbReference type="EMBL" id="WURB01000035">
    <property type="protein sequence ID" value="MXQ14465.1"/>
    <property type="molecule type" value="Genomic_DNA"/>
</dbReference>
<reference evidence="5 6" key="1">
    <citation type="submission" date="2019-12" db="EMBL/GenBank/DDBJ databases">
        <authorList>
            <person name="Yuan C.-G."/>
        </authorList>
    </citation>
    <scope>NUCLEOTIDE SEQUENCE [LARGE SCALE GENOMIC DNA]</scope>
    <source>
        <strain evidence="5 6">KCTC 23863</strain>
    </source>
</reference>
<feature type="chain" id="PRO_5030843054" evidence="3">
    <location>
        <begin position="24"/>
        <end position="534"/>
    </location>
</feature>
<dbReference type="InterPro" id="IPR039424">
    <property type="entry name" value="SBP_5"/>
</dbReference>
<evidence type="ECO:0000256" key="3">
    <source>
        <dbReference type="SAM" id="SignalP"/>
    </source>
</evidence>
<dbReference type="PANTHER" id="PTHR30290">
    <property type="entry name" value="PERIPLASMIC BINDING COMPONENT OF ABC TRANSPORTER"/>
    <property type="match status" value="1"/>
</dbReference>
<evidence type="ECO:0000313" key="5">
    <source>
        <dbReference type="EMBL" id="MXQ14465.1"/>
    </source>
</evidence>
<comment type="subcellular location">
    <subcellularLocation>
        <location evidence="1">Periplasm</location>
    </subcellularLocation>
</comment>
<dbReference type="InterPro" id="IPR000914">
    <property type="entry name" value="SBP_5_dom"/>
</dbReference>
<gene>
    <name evidence="5" type="ORF">GR328_24045</name>
</gene>
<sequence>MKRQRFWGILSAVAIATLMPMHAAHAEKILRVATTLADVPLTTGQPSQGGEGARFIGITIYDGLINWDLSKEKEAAKLVPGLAESWTVDLATKTVWTFKLRPNVKFHDGSAFTADAVVWNLDKLLKRESPQFDQAQATQGATYVAPIASYRKIDDMTVEITTKAPDSVLPYLLTQVFMSSPVRWEEMGRDWAKVASKPSGTGPWILDKLVPRERAELVKNPNYWDPKRVPASDRLVLMMMPDPTTRVAALLSGQVDWVEAPPPDTVPRLKQSGMQIVTNVYPHIWPYQLSFTEDSPFKDIRVRKAANLAIDRDGLVSFLGGLAVPAKGQVNEGHPWFGKPTFEIKYDPEEAKRLMAEAGYSQDKPLKVKFLVSTAGSGQMQPLPMNEFVQENLREVGFDVEIEVMEWEALRARRRAGADAPENKGGHGLNNSWGYWDPDIGLLGPAWSVMRPPSGYNWGGYKDAEADKLAAQAKVEFDPEKQNDLLGQLHARMVDQAMWIWVVHDLNPRAMSPKVKGFVQAQSWFQDLTPVHVD</sequence>
<evidence type="ECO:0000313" key="6">
    <source>
        <dbReference type="Proteomes" id="UP000436483"/>
    </source>
</evidence>
<dbReference type="Gene3D" id="3.90.76.10">
    <property type="entry name" value="Dipeptide-binding Protein, Domain 1"/>
    <property type="match status" value="1"/>
</dbReference>
<dbReference type="GO" id="GO:1904680">
    <property type="term" value="F:peptide transmembrane transporter activity"/>
    <property type="evidence" value="ECO:0007669"/>
    <property type="project" value="TreeGrafter"/>
</dbReference>
<proteinExistence type="inferred from homology"/>
<dbReference type="AlphaFoldDB" id="A0A7X3SRK0"/>